<dbReference type="Proteomes" id="UP000585507">
    <property type="component" value="Unassembled WGS sequence"/>
</dbReference>
<evidence type="ECO:0000313" key="3">
    <source>
        <dbReference type="Proteomes" id="UP000585507"/>
    </source>
</evidence>
<evidence type="ECO:0000256" key="1">
    <source>
        <dbReference type="SAM" id="SignalP"/>
    </source>
</evidence>
<feature type="signal peptide" evidence="1">
    <location>
        <begin position="1"/>
        <end position="19"/>
    </location>
</feature>
<organism evidence="2 3">
    <name type="scientific">Rhizobium giardinii</name>
    <dbReference type="NCBI Taxonomy" id="56731"/>
    <lineage>
        <taxon>Bacteria</taxon>
        <taxon>Pseudomonadati</taxon>
        <taxon>Pseudomonadota</taxon>
        <taxon>Alphaproteobacteria</taxon>
        <taxon>Hyphomicrobiales</taxon>
        <taxon>Rhizobiaceae</taxon>
        <taxon>Rhizobium/Agrobacterium group</taxon>
        <taxon>Rhizobium</taxon>
    </lineage>
</organism>
<reference evidence="2 3" key="1">
    <citation type="submission" date="2020-08" db="EMBL/GenBank/DDBJ databases">
        <title>Genomic Encyclopedia of Type Strains, Phase IV (KMG-V): Genome sequencing to study the core and pangenomes of soil and plant-associated prokaryotes.</title>
        <authorList>
            <person name="Whitman W."/>
        </authorList>
    </citation>
    <scope>NUCLEOTIDE SEQUENCE [LARGE SCALE GENOMIC DNA]</scope>
    <source>
        <strain evidence="2 3">SEMIA 4084</strain>
    </source>
</reference>
<gene>
    <name evidence="2" type="ORF">GGD55_004974</name>
</gene>
<feature type="chain" id="PRO_5031318145" description="Periplasmic heavy metal sensor" evidence="1">
    <location>
        <begin position="20"/>
        <end position="171"/>
    </location>
</feature>
<keyword evidence="1" id="KW-0732">Signal</keyword>
<dbReference type="RefSeq" id="WP_183672567.1">
    <property type="nucleotide sequence ID" value="NZ_JACHBK010000012.1"/>
</dbReference>
<evidence type="ECO:0008006" key="4">
    <source>
        <dbReference type="Google" id="ProtNLM"/>
    </source>
</evidence>
<feature type="non-terminal residue" evidence="2">
    <location>
        <position position="171"/>
    </location>
</feature>
<keyword evidence="3" id="KW-1185">Reference proteome</keyword>
<dbReference type="EMBL" id="JACHBK010000012">
    <property type="protein sequence ID" value="MBB5538253.1"/>
    <property type="molecule type" value="Genomic_DNA"/>
</dbReference>
<protein>
    <recommendedName>
        <fullName evidence="4">Periplasmic heavy metal sensor</fullName>
    </recommendedName>
</protein>
<name>A0A7W8UFF5_9HYPH</name>
<sequence>MKLPLLFALTLLVPATAVAEEVHHGHASPYRGEEARPIKSLSEADVAELRRGGGWGLAKTAELNGMPGPSHVLKMGKELSLATGQEERVRKVFDDMRHEAAAEGMRYVSLEEGLEERFRHRHVTATELLTLLATIEESRARLRFVHLSAHLMLLDILTQPQIETYNRLRGY</sequence>
<comment type="caution">
    <text evidence="2">The sequence shown here is derived from an EMBL/GenBank/DDBJ whole genome shotgun (WGS) entry which is preliminary data.</text>
</comment>
<evidence type="ECO:0000313" key="2">
    <source>
        <dbReference type="EMBL" id="MBB5538253.1"/>
    </source>
</evidence>
<proteinExistence type="predicted"/>
<dbReference type="AlphaFoldDB" id="A0A7W8UFF5"/>
<accession>A0A7W8UFF5</accession>